<dbReference type="AlphaFoldDB" id="A0AAE3U9D9"/>
<keyword evidence="6" id="KW-0016">Alginate biosynthesis</keyword>
<evidence type="ECO:0000256" key="6">
    <source>
        <dbReference type="ARBA" id="ARBA00022841"/>
    </source>
</evidence>
<gene>
    <name evidence="8" type="ORF">QNI16_16790</name>
</gene>
<comment type="pathway">
    <text evidence="2">Glycan biosynthesis; alginate biosynthesis.</text>
</comment>
<dbReference type="RefSeq" id="WP_313980917.1">
    <property type="nucleotide sequence ID" value="NZ_JASJOS010000007.1"/>
</dbReference>
<dbReference type="GO" id="GO:0042597">
    <property type="term" value="C:periplasmic space"/>
    <property type="evidence" value="ECO:0007669"/>
    <property type="project" value="UniProtKB-SubCell"/>
</dbReference>
<evidence type="ECO:0000256" key="4">
    <source>
        <dbReference type="ARBA" id="ARBA00022729"/>
    </source>
</evidence>
<keyword evidence="3" id="KW-0808">Transferase</keyword>
<keyword evidence="4" id="KW-0732">Signal</keyword>
<comment type="caution">
    <text evidence="8">The sequence shown here is derived from an EMBL/GenBank/DDBJ whole genome shotgun (WGS) entry which is preliminary data.</text>
</comment>
<accession>A0AAE3U9D9</accession>
<protein>
    <recommendedName>
        <fullName evidence="7">AlgX/AlgJ SGNH hydrolase-like domain-containing protein</fullName>
    </recommendedName>
</protein>
<keyword evidence="5" id="KW-0574">Periplasm</keyword>
<dbReference type="GO" id="GO:0016740">
    <property type="term" value="F:transferase activity"/>
    <property type="evidence" value="ECO:0007669"/>
    <property type="project" value="UniProtKB-KW"/>
</dbReference>
<dbReference type="GO" id="GO:0042121">
    <property type="term" value="P:alginic acid biosynthetic process"/>
    <property type="evidence" value="ECO:0007669"/>
    <property type="project" value="UniProtKB-KW"/>
</dbReference>
<evidence type="ECO:0000256" key="1">
    <source>
        <dbReference type="ARBA" id="ARBA00004418"/>
    </source>
</evidence>
<evidence type="ECO:0000313" key="8">
    <source>
        <dbReference type="EMBL" id="MDJ1482163.1"/>
    </source>
</evidence>
<reference evidence="8" key="1">
    <citation type="submission" date="2023-05" db="EMBL/GenBank/DDBJ databases">
        <authorList>
            <person name="Zhang X."/>
        </authorList>
    </citation>
    <scope>NUCLEOTIDE SEQUENCE</scope>
    <source>
        <strain evidence="8">YF14B1</strain>
    </source>
</reference>
<dbReference type="CDD" id="cd14440">
    <property type="entry name" value="AlgX_N_like_3"/>
    <property type="match status" value="1"/>
</dbReference>
<sequence>MLIRSRIMHIIWVALFLLLISLPLLDSYIGILGRNENTENRQLATAPKLKWRKPFEFFRPFETYFNENFQGRSILIKGYSQWKWNWLRSSPFPNKAIIGKSGWLFLGDRNENVLKEYRHLKPYTKEELQKIYSRIRENQQWLASKGIKYYVVIAPNSHSIYPEFLPDNVVKAHKGSYINSIGKYLAQYPDINFIDLKDTLLTVKKQQNKLLYYKTDTHWNQYGAFIGYTYIINQIRKDFPAIIPLSLSQYKWREHGFSGDLSMMLNLETDFNETVQELYPGFPLKAVDAKRNLPIPSDYTWDKTQYLLSRCTENLNLPKAVIYRDSFSGSLIPYFSENFSESLFIWEKKIRKEVIEQEKPDIVIHEIVERLVDDAFLN</sequence>
<dbReference type="Proteomes" id="UP001241110">
    <property type="component" value="Unassembled WGS sequence"/>
</dbReference>
<dbReference type="SUPFAM" id="SSF52266">
    <property type="entry name" value="SGNH hydrolase"/>
    <property type="match status" value="1"/>
</dbReference>
<evidence type="ECO:0000256" key="3">
    <source>
        <dbReference type="ARBA" id="ARBA00022679"/>
    </source>
</evidence>
<evidence type="ECO:0000313" key="9">
    <source>
        <dbReference type="Proteomes" id="UP001241110"/>
    </source>
</evidence>
<dbReference type="InterPro" id="IPR031811">
    <property type="entry name" value="ALGX/ALGJ_SGNH-like"/>
</dbReference>
<name>A0AAE3U9D9_9BACT</name>
<evidence type="ECO:0000256" key="2">
    <source>
        <dbReference type="ARBA" id="ARBA00005182"/>
    </source>
</evidence>
<dbReference type="Pfam" id="PF16822">
    <property type="entry name" value="ALGX"/>
    <property type="match status" value="1"/>
</dbReference>
<evidence type="ECO:0000256" key="5">
    <source>
        <dbReference type="ARBA" id="ARBA00022764"/>
    </source>
</evidence>
<dbReference type="EMBL" id="JASJOS010000007">
    <property type="protein sequence ID" value="MDJ1482163.1"/>
    <property type="molecule type" value="Genomic_DNA"/>
</dbReference>
<feature type="domain" description="AlgX/AlgJ SGNH hydrolase-like" evidence="7">
    <location>
        <begin position="97"/>
        <end position="275"/>
    </location>
</feature>
<proteinExistence type="predicted"/>
<organism evidence="8 9">
    <name type="scientific">Xanthocytophaga flava</name>
    <dbReference type="NCBI Taxonomy" id="3048013"/>
    <lineage>
        <taxon>Bacteria</taxon>
        <taxon>Pseudomonadati</taxon>
        <taxon>Bacteroidota</taxon>
        <taxon>Cytophagia</taxon>
        <taxon>Cytophagales</taxon>
        <taxon>Rhodocytophagaceae</taxon>
        <taxon>Xanthocytophaga</taxon>
    </lineage>
</organism>
<evidence type="ECO:0000259" key="7">
    <source>
        <dbReference type="Pfam" id="PF16822"/>
    </source>
</evidence>
<comment type="subcellular location">
    <subcellularLocation>
        <location evidence="1">Periplasm</location>
    </subcellularLocation>
</comment>